<sequence>MQKQRQHPTDHRLKSSAIVFTSQIYQQHLICALNKNGPPPIILVPSSTTQLLIKGVEEFWEPASFGLCEGILHIIIFTCVGTEAAPNRSPVEEFCNCF</sequence>
<name>A0ACC2MR40_PERAE</name>
<dbReference type="Proteomes" id="UP001234297">
    <property type="component" value="Chromosome 1"/>
</dbReference>
<organism evidence="1 2">
    <name type="scientific">Persea americana</name>
    <name type="common">Avocado</name>
    <dbReference type="NCBI Taxonomy" id="3435"/>
    <lineage>
        <taxon>Eukaryota</taxon>
        <taxon>Viridiplantae</taxon>
        <taxon>Streptophyta</taxon>
        <taxon>Embryophyta</taxon>
        <taxon>Tracheophyta</taxon>
        <taxon>Spermatophyta</taxon>
        <taxon>Magnoliopsida</taxon>
        <taxon>Magnoliidae</taxon>
        <taxon>Laurales</taxon>
        <taxon>Lauraceae</taxon>
        <taxon>Persea</taxon>
    </lineage>
</organism>
<accession>A0ACC2MR40</accession>
<evidence type="ECO:0000313" key="1">
    <source>
        <dbReference type="EMBL" id="KAJ8647885.1"/>
    </source>
</evidence>
<protein>
    <submittedName>
        <fullName evidence="1">Uncharacterized protein</fullName>
    </submittedName>
</protein>
<evidence type="ECO:0000313" key="2">
    <source>
        <dbReference type="Proteomes" id="UP001234297"/>
    </source>
</evidence>
<proteinExistence type="predicted"/>
<reference evidence="1 2" key="1">
    <citation type="journal article" date="2022" name="Hortic Res">
        <title>A haplotype resolved chromosomal level avocado genome allows analysis of novel avocado genes.</title>
        <authorList>
            <person name="Nath O."/>
            <person name="Fletcher S.J."/>
            <person name="Hayward A."/>
            <person name="Shaw L.M."/>
            <person name="Masouleh A.K."/>
            <person name="Furtado A."/>
            <person name="Henry R.J."/>
            <person name="Mitter N."/>
        </authorList>
    </citation>
    <scope>NUCLEOTIDE SEQUENCE [LARGE SCALE GENOMIC DNA]</scope>
    <source>
        <strain evidence="2">cv. Hass</strain>
    </source>
</reference>
<comment type="caution">
    <text evidence="1">The sequence shown here is derived from an EMBL/GenBank/DDBJ whole genome shotgun (WGS) entry which is preliminary data.</text>
</comment>
<dbReference type="EMBL" id="CM056809">
    <property type="protein sequence ID" value="KAJ8647885.1"/>
    <property type="molecule type" value="Genomic_DNA"/>
</dbReference>
<keyword evidence="2" id="KW-1185">Reference proteome</keyword>
<gene>
    <name evidence="1" type="ORF">MRB53_000908</name>
</gene>